<dbReference type="AlphaFoldDB" id="A0A146MFH6"/>
<feature type="transmembrane region" description="Helical" evidence="1">
    <location>
        <begin position="100"/>
        <end position="129"/>
    </location>
</feature>
<feature type="non-terminal residue" evidence="2">
    <location>
        <position position="1"/>
    </location>
</feature>
<proteinExistence type="predicted"/>
<feature type="non-terminal residue" evidence="2">
    <location>
        <position position="130"/>
    </location>
</feature>
<name>A0A146MFH6_LYGHE</name>
<evidence type="ECO:0000256" key="1">
    <source>
        <dbReference type="SAM" id="Phobius"/>
    </source>
</evidence>
<protein>
    <submittedName>
        <fullName evidence="2">Uncharacterized protein</fullName>
    </submittedName>
</protein>
<reference evidence="2" key="1">
    <citation type="journal article" date="2016" name="Gigascience">
        <title>De novo construction of an expanded transcriptome assembly for the western tarnished plant bug, Lygus hesperus.</title>
        <authorList>
            <person name="Tassone E.E."/>
            <person name="Geib S.M."/>
            <person name="Hall B."/>
            <person name="Fabrick J.A."/>
            <person name="Brent C.S."/>
            <person name="Hull J.J."/>
        </authorList>
    </citation>
    <scope>NUCLEOTIDE SEQUENCE</scope>
</reference>
<keyword evidence="1" id="KW-0812">Transmembrane</keyword>
<dbReference type="EMBL" id="GDHC01000088">
    <property type="protein sequence ID" value="JAQ18541.1"/>
    <property type="molecule type" value="Transcribed_RNA"/>
</dbReference>
<accession>A0A146MFH6</accession>
<keyword evidence="1" id="KW-0472">Membrane</keyword>
<keyword evidence="1" id="KW-1133">Transmembrane helix</keyword>
<evidence type="ECO:0000313" key="2">
    <source>
        <dbReference type="EMBL" id="JAQ18541.1"/>
    </source>
</evidence>
<organism evidence="2">
    <name type="scientific">Lygus hesperus</name>
    <name type="common">Western plant bug</name>
    <dbReference type="NCBI Taxonomy" id="30085"/>
    <lineage>
        <taxon>Eukaryota</taxon>
        <taxon>Metazoa</taxon>
        <taxon>Ecdysozoa</taxon>
        <taxon>Arthropoda</taxon>
        <taxon>Hexapoda</taxon>
        <taxon>Insecta</taxon>
        <taxon>Pterygota</taxon>
        <taxon>Neoptera</taxon>
        <taxon>Paraneoptera</taxon>
        <taxon>Hemiptera</taxon>
        <taxon>Heteroptera</taxon>
        <taxon>Panheteroptera</taxon>
        <taxon>Cimicomorpha</taxon>
        <taxon>Miridae</taxon>
        <taxon>Mirini</taxon>
        <taxon>Lygus</taxon>
    </lineage>
</organism>
<gene>
    <name evidence="2" type="ORF">g.4774</name>
</gene>
<sequence length="130" mass="13072">CYCCCYCWLKYVFEHDCGSCGGVCAIQVRAVTSGEVGVVLTLQPPALLLLFCTGVSNCSVLCFCISGFLGFFFGVLLLICTPSPDSITSSVGISSAAGAAFVVAVAAAVVSVTVVAAVVTAVTAVVAVVA</sequence>
<feature type="transmembrane region" description="Helical" evidence="1">
    <location>
        <begin position="46"/>
        <end position="79"/>
    </location>
</feature>